<reference evidence="2 3" key="1">
    <citation type="submission" date="2014-06" db="EMBL/GenBank/DDBJ databases">
        <title>Evolutionary Origins and Diversification of the Mycorrhizal Mutualists.</title>
        <authorList>
            <consortium name="DOE Joint Genome Institute"/>
            <consortium name="Mycorrhizal Genomics Consortium"/>
            <person name="Kohler A."/>
            <person name="Kuo A."/>
            <person name="Nagy L.G."/>
            <person name="Floudas D."/>
            <person name="Copeland A."/>
            <person name="Barry K.W."/>
            <person name="Cichocki N."/>
            <person name="Veneault-Fourrey C."/>
            <person name="LaButti K."/>
            <person name="Lindquist E.A."/>
            <person name="Lipzen A."/>
            <person name="Lundell T."/>
            <person name="Morin E."/>
            <person name="Murat C."/>
            <person name="Riley R."/>
            <person name="Ohm R."/>
            <person name="Sun H."/>
            <person name="Tunlid A."/>
            <person name="Henrissat B."/>
            <person name="Grigoriev I.V."/>
            <person name="Hibbett D.S."/>
            <person name="Martin F."/>
        </authorList>
    </citation>
    <scope>NUCLEOTIDE SEQUENCE [LARGE SCALE GENOMIC DNA]</scope>
    <source>
        <strain evidence="2 3">SS14</strain>
    </source>
</reference>
<gene>
    <name evidence="2" type="ORF">M422DRAFT_270949</name>
</gene>
<proteinExistence type="predicted"/>
<dbReference type="AlphaFoldDB" id="A0A0C9TEV8"/>
<organism evidence="2 3">
    <name type="scientific">Sphaerobolus stellatus (strain SS14)</name>
    <dbReference type="NCBI Taxonomy" id="990650"/>
    <lineage>
        <taxon>Eukaryota</taxon>
        <taxon>Fungi</taxon>
        <taxon>Dikarya</taxon>
        <taxon>Basidiomycota</taxon>
        <taxon>Agaricomycotina</taxon>
        <taxon>Agaricomycetes</taxon>
        <taxon>Phallomycetidae</taxon>
        <taxon>Geastrales</taxon>
        <taxon>Sphaerobolaceae</taxon>
        <taxon>Sphaerobolus</taxon>
    </lineage>
</organism>
<dbReference type="Proteomes" id="UP000054279">
    <property type="component" value="Unassembled WGS sequence"/>
</dbReference>
<evidence type="ECO:0000256" key="1">
    <source>
        <dbReference type="SAM" id="Coils"/>
    </source>
</evidence>
<dbReference type="HOGENOM" id="CLU_1384952_0_0_1"/>
<evidence type="ECO:0000313" key="2">
    <source>
        <dbReference type="EMBL" id="KIJ27848.1"/>
    </source>
</evidence>
<protein>
    <submittedName>
        <fullName evidence="2">Uncharacterized protein</fullName>
    </submittedName>
</protein>
<accession>A0A0C9TEV8</accession>
<evidence type="ECO:0000313" key="3">
    <source>
        <dbReference type="Proteomes" id="UP000054279"/>
    </source>
</evidence>
<sequence>MPSSDAEVVDVEDFHAILEGTKKLKELRERCQLLEYENKRFCNQACNLIKGMQTENGQFRTKIYSEENQAMDLARLLGFRNVDEAVHVIRTDKMWSPEGRAQRAEAHTRILRLEDEVAKHIITNRDAHNLITELNEQVQTLNKFIEELNQDVTRIREEREAARQEAENFRKCKPLFKHFNNLGQRQRKKCPVSPKAL</sequence>
<feature type="coiled-coil region" evidence="1">
    <location>
        <begin position="131"/>
        <end position="172"/>
    </location>
</feature>
<keyword evidence="3" id="KW-1185">Reference proteome</keyword>
<dbReference type="EMBL" id="KN837322">
    <property type="protein sequence ID" value="KIJ27848.1"/>
    <property type="molecule type" value="Genomic_DNA"/>
</dbReference>
<keyword evidence="1" id="KW-0175">Coiled coil</keyword>
<feature type="coiled-coil region" evidence="1">
    <location>
        <begin position="17"/>
        <end position="44"/>
    </location>
</feature>
<name>A0A0C9TEV8_SPHS4</name>